<keyword evidence="8" id="KW-1185">Reference proteome</keyword>
<reference evidence="8" key="1">
    <citation type="journal article" date="2019" name="Int. J. Syst. Evol. Microbiol.">
        <title>The Global Catalogue of Microorganisms (GCM) 10K type strain sequencing project: providing services to taxonomists for standard genome sequencing and annotation.</title>
        <authorList>
            <consortium name="The Broad Institute Genomics Platform"/>
            <consortium name="The Broad Institute Genome Sequencing Center for Infectious Disease"/>
            <person name="Wu L."/>
            <person name="Ma J."/>
        </authorList>
    </citation>
    <scope>NUCLEOTIDE SEQUENCE [LARGE SCALE GENOMIC DNA]</scope>
    <source>
        <strain evidence="8">JCM 18325</strain>
    </source>
</reference>
<dbReference type="InterPro" id="IPR050833">
    <property type="entry name" value="Poly_Biosynth_Transport"/>
</dbReference>
<protein>
    <submittedName>
        <fullName evidence="7">O-antigen translocase</fullName>
    </submittedName>
</protein>
<dbReference type="PANTHER" id="PTHR30250:SF30">
    <property type="entry name" value="LIPID III FLIPPASE"/>
    <property type="match status" value="1"/>
</dbReference>
<sequence>MLKKIFSNSIIKVFSYNSLVVFGKLLSSFIVSKVSAIYLGPSGYALVGNLKNVLQGVFGITASGFESGIIRHIAENRNSTKQFNVIVSSAISLGLITSFIVGLLLFFFDKPLSVYVLKDISFAYIFRCLSILLPLISLNFLIIYIFNGLQKFKIYSILITITNTLNALLSFLFIYYYNLKGALLISVLIPAFSFLFSLLINEVREVIWSFILNIKNISFVFLKSIATYLGMATYSSILIGLSYLFIRNEIIFNLDINTAGLWEAMNKISAFYMLFFSSLITLYLLPQLAINKTIKGYKNIMKSYFKYLIPFLISVFLILLLFRTVVIKIFLTDEFQSIEKYFYLQLIGDFIKIIAFSLAYQFHAKKMVVFYLVSDAILYLSFYFLSLYLINDYFLQGVFYAYVLSSFLYLISVFGFIYFNNSNYLKQDA</sequence>
<feature type="transmembrane region" description="Helical" evidence="6">
    <location>
        <begin position="53"/>
        <end position="73"/>
    </location>
</feature>
<dbReference type="Proteomes" id="UP001501433">
    <property type="component" value="Unassembled WGS sequence"/>
</dbReference>
<evidence type="ECO:0000313" key="8">
    <source>
        <dbReference type="Proteomes" id="UP001501433"/>
    </source>
</evidence>
<dbReference type="RefSeq" id="WP_345277454.1">
    <property type="nucleotide sequence ID" value="NZ_BAABJW010000004.1"/>
</dbReference>
<feature type="transmembrane region" description="Helical" evidence="6">
    <location>
        <begin position="21"/>
        <end position="41"/>
    </location>
</feature>
<evidence type="ECO:0000256" key="5">
    <source>
        <dbReference type="ARBA" id="ARBA00023136"/>
    </source>
</evidence>
<feature type="transmembrane region" description="Helical" evidence="6">
    <location>
        <begin position="220"/>
        <end position="246"/>
    </location>
</feature>
<keyword evidence="2" id="KW-1003">Cell membrane</keyword>
<comment type="subcellular location">
    <subcellularLocation>
        <location evidence="1">Cell membrane</location>
        <topology evidence="1">Multi-pass membrane protein</topology>
    </subcellularLocation>
</comment>
<feature type="transmembrane region" description="Helical" evidence="6">
    <location>
        <begin position="307"/>
        <end position="330"/>
    </location>
</feature>
<evidence type="ECO:0000256" key="2">
    <source>
        <dbReference type="ARBA" id="ARBA00022475"/>
    </source>
</evidence>
<comment type="caution">
    <text evidence="7">The sequence shown here is derived from an EMBL/GenBank/DDBJ whole genome shotgun (WGS) entry which is preliminary data.</text>
</comment>
<dbReference type="Pfam" id="PF01943">
    <property type="entry name" value="Polysacc_synt"/>
    <property type="match status" value="1"/>
</dbReference>
<evidence type="ECO:0000256" key="6">
    <source>
        <dbReference type="SAM" id="Phobius"/>
    </source>
</evidence>
<feature type="transmembrane region" description="Helical" evidence="6">
    <location>
        <begin position="154"/>
        <end position="176"/>
    </location>
</feature>
<evidence type="ECO:0000256" key="4">
    <source>
        <dbReference type="ARBA" id="ARBA00022989"/>
    </source>
</evidence>
<dbReference type="PANTHER" id="PTHR30250">
    <property type="entry name" value="PST FAMILY PREDICTED COLANIC ACID TRANSPORTER"/>
    <property type="match status" value="1"/>
</dbReference>
<name>A0ABP9CRA1_9FLAO</name>
<keyword evidence="4 6" id="KW-1133">Transmembrane helix</keyword>
<keyword evidence="5 6" id="KW-0472">Membrane</keyword>
<evidence type="ECO:0000313" key="7">
    <source>
        <dbReference type="EMBL" id="GAA4816273.1"/>
    </source>
</evidence>
<feature type="transmembrane region" description="Helical" evidence="6">
    <location>
        <begin position="182"/>
        <end position="200"/>
    </location>
</feature>
<organism evidence="7 8">
    <name type="scientific">Litoribaculum gwangyangense</name>
    <dbReference type="NCBI Taxonomy" id="1130722"/>
    <lineage>
        <taxon>Bacteria</taxon>
        <taxon>Pseudomonadati</taxon>
        <taxon>Bacteroidota</taxon>
        <taxon>Flavobacteriia</taxon>
        <taxon>Flavobacteriales</taxon>
        <taxon>Flavobacteriaceae</taxon>
        <taxon>Litoribaculum</taxon>
    </lineage>
</organism>
<feature type="transmembrane region" description="Helical" evidence="6">
    <location>
        <begin position="85"/>
        <end position="108"/>
    </location>
</feature>
<evidence type="ECO:0000256" key="1">
    <source>
        <dbReference type="ARBA" id="ARBA00004651"/>
    </source>
</evidence>
<dbReference type="CDD" id="cd13125">
    <property type="entry name" value="MATE_like_10"/>
    <property type="match status" value="1"/>
</dbReference>
<evidence type="ECO:0000256" key="3">
    <source>
        <dbReference type="ARBA" id="ARBA00022692"/>
    </source>
</evidence>
<feature type="transmembrane region" description="Helical" evidence="6">
    <location>
        <begin position="397"/>
        <end position="419"/>
    </location>
</feature>
<keyword evidence="3 6" id="KW-0812">Transmembrane</keyword>
<proteinExistence type="predicted"/>
<feature type="transmembrane region" description="Helical" evidence="6">
    <location>
        <begin position="120"/>
        <end position="147"/>
    </location>
</feature>
<dbReference type="InterPro" id="IPR002797">
    <property type="entry name" value="Polysacc_synth"/>
</dbReference>
<dbReference type="InterPro" id="IPR044550">
    <property type="entry name" value="WzxE"/>
</dbReference>
<feature type="transmembrane region" description="Helical" evidence="6">
    <location>
        <begin position="342"/>
        <end position="362"/>
    </location>
</feature>
<feature type="transmembrane region" description="Helical" evidence="6">
    <location>
        <begin position="266"/>
        <end position="286"/>
    </location>
</feature>
<accession>A0ABP9CRA1</accession>
<dbReference type="EMBL" id="BAABJW010000004">
    <property type="protein sequence ID" value="GAA4816273.1"/>
    <property type="molecule type" value="Genomic_DNA"/>
</dbReference>
<feature type="transmembrane region" description="Helical" evidence="6">
    <location>
        <begin position="369"/>
        <end position="391"/>
    </location>
</feature>
<gene>
    <name evidence="7" type="ORF">GCM10023330_25720</name>
</gene>